<dbReference type="AlphaFoldDB" id="A0A8K1GCJ8"/>
<keyword evidence="2" id="KW-1185">Reference proteome</keyword>
<proteinExistence type="predicted"/>
<feature type="non-terminal residue" evidence="1">
    <location>
        <position position="55"/>
    </location>
</feature>
<dbReference type="EMBL" id="SWJQ01000327">
    <property type="protein sequence ID" value="TRZ16169.1"/>
    <property type="molecule type" value="Genomic_DNA"/>
</dbReference>
<dbReference type="Proteomes" id="UP000796761">
    <property type="component" value="Unassembled WGS sequence"/>
</dbReference>
<feature type="non-terminal residue" evidence="1">
    <location>
        <position position="1"/>
    </location>
</feature>
<comment type="caution">
    <text evidence="1">The sequence shown here is derived from an EMBL/GenBank/DDBJ whole genome shotgun (WGS) entry which is preliminary data.</text>
</comment>
<name>A0A8K1GCJ8_9PASS</name>
<evidence type="ECO:0000313" key="2">
    <source>
        <dbReference type="Proteomes" id="UP000796761"/>
    </source>
</evidence>
<organism evidence="1 2">
    <name type="scientific">Zosterops borbonicus</name>
    <dbReference type="NCBI Taxonomy" id="364589"/>
    <lineage>
        <taxon>Eukaryota</taxon>
        <taxon>Metazoa</taxon>
        <taxon>Chordata</taxon>
        <taxon>Craniata</taxon>
        <taxon>Vertebrata</taxon>
        <taxon>Euteleostomi</taxon>
        <taxon>Archelosauria</taxon>
        <taxon>Archosauria</taxon>
        <taxon>Dinosauria</taxon>
        <taxon>Saurischia</taxon>
        <taxon>Theropoda</taxon>
        <taxon>Coelurosauria</taxon>
        <taxon>Aves</taxon>
        <taxon>Neognathae</taxon>
        <taxon>Neoaves</taxon>
        <taxon>Telluraves</taxon>
        <taxon>Australaves</taxon>
        <taxon>Passeriformes</taxon>
        <taxon>Sylvioidea</taxon>
        <taxon>Zosteropidae</taxon>
        <taxon>Zosterops</taxon>
    </lineage>
</organism>
<gene>
    <name evidence="1" type="ORF">HGM15179_010936</name>
</gene>
<accession>A0A8K1GCJ8</accession>
<reference evidence="1" key="1">
    <citation type="submission" date="2019-04" db="EMBL/GenBank/DDBJ databases">
        <title>Genome assembly of Zosterops borbonicus 15179.</title>
        <authorList>
            <person name="Leroy T."/>
            <person name="Anselmetti Y."/>
            <person name="Tilak M.-K."/>
            <person name="Nabholz B."/>
        </authorList>
    </citation>
    <scope>NUCLEOTIDE SEQUENCE</scope>
    <source>
        <strain evidence="1">HGM_15179</strain>
        <tissue evidence="1">Muscle</tissue>
    </source>
</reference>
<evidence type="ECO:0000313" key="1">
    <source>
        <dbReference type="EMBL" id="TRZ16169.1"/>
    </source>
</evidence>
<sequence length="55" mass="6026">IQLWGSCREGCSAQLPRMGLPRLDSRRGWGNCSHRVVPVKLGNSGEGFPDCPCLQ</sequence>
<protein>
    <submittedName>
        <fullName evidence="1">Uncharacterized protein</fullName>
    </submittedName>
</protein>